<evidence type="ECO:0000313" key="4">
    <source>
        <dbReference type="Proteomes" id="UP000594364"/>
    </source>
</evidence>
<feature type="compositionally biased region" description="Low complexity" evidence="1">
    <location>
        <begin position="15"/>
        <end position="29"/>
    </location>
</feature>
<sequence length="349" mass="37371">MASPEPAPSRSTSQPPITAAPASVATATPPSSLVTTTSAAFPPLTTPWINPLSCTWTYVVDHPADTAKPGAVAYLDLQPMPGDKTLSCYPNSMFSFGRTGIFSPGTCPGGWTTASLHVDENAPATTTAICCSYGYTLLSGSACRRSVATALAVPITYDTTAGTYNVLTKSTTTLYSALLAVSTIQVQFGEDDKRRLGIETDKESSGSLMPLGTRIGIAVGIGAFILLCVGLVYLALARRRRSREGLTKDRLMRDLKSMHRRGPSDNGPYNSDSSMSAASSGPYFVHEQREPPPAYDTRSRRTSRKRDGDHDRLTDGEIRALNEQKAVIQQRLDELESLESRGDGPRTGS</sequence>
<keyword evidence="2" id="KW-0472">Membrane</keyword>
<feature type="region of interest" description="Disordered" evidence="1">
    <location>
        <begin position="248"/>
        <end position="325"/>
    </location>
</feature>
<accession>A0A7S9KSN9</accession>
<organism evidence="3 4">
    <name type="scientific">Epichloe festucae (strain Fl1)</name>
    <dbReference type="NCBI Taxonomy" id="877507"/>
    <lineage>
        <taxon>Eukaryota</taxon>
        <taxon>Fungi</taxon>
        <taxon>Dikarya</taxon>
        <taxon>Ascomycota</taxon>
        <taxon>Pezizomycotina</taxon>
        <taxon>Sordariomycetes</taxon>
        <taxon>Hypocreomycetidae</taxon>
        <taxon>Hypocreales</taxon>
        <taxon>Clavicipitaceae</taxon>
        <taxon>Epichloe</taxon>
    </lineage>
</organism>
<protein>
    <submittedName>
        <fullName evidence="3">Uncharacterized protein</fullName>
    </submittedName>
</protein>
<evidence type="ECO:0000313" key="3">
    <source>
        <dbReference type="EMBL" id="QPH01128.1"/>
    </source>
</evidence>
<evidence type="ECO:0000256" key="1">
    <source>
        <dbReference type="SAM" id="MobiDB-lite"/>
    </source>
</evidence>
<feature type="region of interest" description="Disordered" evidence="1">
    <location>
        <begin position="1"/>
        <end position="29"/>
    </location>
</feature>
<reference evidence="3 4" key="1">
    <citation type="journal article" date="2018" name="PLoS Genet.">
        <title>Repeat elements organise 3D genome structure and mediate transcription in the filamentous fungus Epichloe festucae.</title>
        <authorList>
            <person name="Winter D.J."/>
            <person name="Ganley A.R.D."/>
            <person name="Young C.A."/>
            <person name="Liachko I."/>
            <person name="Schardl C.L."/>
            <person name="Dupont P.Y."/>
            <person name="Berry D."/>
            <person name="Ram A."/>
            <person name="Scott B."/>
            <person name="Cox M.P."/>
        </authorList>
    </citation>
    <scope>NUCLEOTIDE SEQUENCE [LARGE SCALE GENOMIC DNA]</scope>
    <source>
        <strain evidence="3 4">Fl1</strain>
    </source>
</reference>
<feature type="compositionally biased region" description="Basic and acidic residues" evidence="1">
    <location>
        <begin position="305"/>
        <end position="322"/>
    </location>
</feature>
<feature type="compositionally biased region" description="Basic and acidic residues" evidence="1">
    <location>
        <begin position="248"/>
        <end position="257"/>
    </location>
</feature>
<keyword evidence="2" id="KW-0812">Transmembrane</keyword>
<feature type="transmembrane region" description="Helical" evidence="2">
    <location>
        <begin position="215"/>
        <end position="236"/>
    </location>
</feature>
<name>A0A7S9KSN9_EPIFF</name>
<keyword evidence="4" id="KW-1185">Reference proteome</keyword>
<gene>
    <name evidence="3" type="ORF">C2857_005327</name>
</gene>
<feature type="compositionally biased region" description="Low complexity" evidence="1">
    <location>
        <begin position="271"/>
        <end position="280"/>
    </location>
</feature>
<dbReference type="OrthoDB" id="4770059at2759"/>
<evidence type="ECO:0000256" key="2">
    <source>
        <dbReference type="SAM" id="Phobius"/>
    </source>
</evidence>
<keyword evidence="2" id="KW-1133">Transmembrane helix</keyword>
<dbReference type="AlphaFoldDB" id="A0A7S9KSN9"/>
<dbReference type="Proteomes" id="UP000594364">
    <property type="component" value="Chromosome 3"/>
</dbReference>
<dbReference type="EMBL" id="CP031387">
    <property type="protein sequence ID" value="QPH01128.1"/>
    <property type="molecule type" value="Genomic_DNA"/>
</dbReference>
<proteinExistence type="predicted"/>